<dbReference type="AlphaFoldDB" id="A0A2D3WQ94"/>
<dbReference type="InterPro" id="IPR000719">
    <property type="entry name" value="Prot_kinase_dom"/>
</dbReference>
<proteinExistence type="inferred from homology"/>
<sequence>MVSSLYSPRRLWSVFRLLLSFYLLIKKRETFLGVSSLSPDKLASTITELGASFIKLAQVLATRNDFFDESYLNALKTLHDDLPPMSQAAYERVMAKAFPTVPFIRFDSVPIASASIGQVHAAWIDETTKVAVKLRREGIEKRVRADIRILSLFNGFFRPLFSHTTRHSIESVIAEFSSMIVQECSLRHERSNLEKFSSLYKDSGILFPIGYPSLSCDDALVMSFEEGWRFDDRDAILSHGLDIKPLIDQLVRFYTDQMLVKGFFHADPHPGNLLVNGAGKLVLLDFGMVKRVPNDTRIAIIELIKAANERDFESYVSAAKRLGTVAYDAPSAELAEFTERMFDIFGNDALDSGSMQKLAFEVLEQTRNLPFKLPQEAIYILRVSAIIEGLGTTYIENFNGIKDILPILQKNIPRALGMKDSILETVIDEIKRIPGDINAFRHMIERASKGELSVELSPLQYEMIKKEFRAATAPLATVLILALGAMGFWMAGIEEAAYAFLGAAMMRLWYR</sequence>
<evidence type="ECO:0000259" key="3">
    <source>
        <dbReference type="PROSITE" id="PS50011"/>
    </source>
</evidence>
<organism evidence="4 5">
    <name type="scientific">Sulfuricurvum kujiense</name>
    <dbReference type="NCBI Taxonomy" id="148813"/>
    <lineage>
        <taxon>Bacteria</taxon>
        <taxon>Pseudomonadati</taxon>
        <taxon>Campylobacterota</taxon>
        <taxon>Epsilonproteobacteria</taxon>
        <taxon>Campylobacterales</taxon>
        <taxon>Sulfurimonadaceae</taxon>
        <taxon>Sulfuricurvum</taxon>
    </lineage>
</organism>
<protein>
    <submittedName>
        <fullName evidence="4">ABC transporter</fullName>
    </submittedName>
</protein>
<keyword evidence="2" id="KW-0812">Transmembrane</keyword>
<reference evidence="4 5" key="1">
    <citation type="journal article" date="2017" name="Front. Microbiol.">
        <title>Comparative Genomic Analysis of the Class Epsilonproteobacteria and Proposed Reclassification to Epsilonbacteraeota (phyl. nov.).</title>
        <authorList>
            <person name="Waite D.W."/>
            <person name="Vanwonterghem I."/>
            <person name="Rinke C."/>
            <person name="Parks D.H."/>
            <person name="Zhang Y."/>
            <person name="Takai K."/>
            <person name="Sievert S.M."/>
            <person name="Simon J."/>
            <person name="Campbell B.J."/>
            <person name="Hanson T.E."/>
            <person name="Woyke T."/>
            <person name="Klotz M.G."/>
            <person name="Hugenholtz P."/>
        </authorList>
    </citation>
    <scope>NUCLEOTIDE SEQUENCE [LARGE SCALE GENOMIC DNA]</scope>
    <source>
        <strain evidence="4">UBA12443</strain>
    </source>
</reference>
<feature type="transmembrane region" description="Helical" evidence="2">
    <location>
        <begin position="470"/>
        <end position="489"/>
    </location>
</feature>
<keyword evidence="2" id="KW-1133">Transmembrane helix</keyword>
<dbReference type="GO" id="GO:0005524">
    <property type="term" value="F:ATP binding"/>
    <property type="evidence" value="ECO:0007669"/>
    <property type="project" value="InterPro"/>
</dbReference>
<dbReference type="SUPFAM" id="SSF56112">
    <property type="entry name" value="Protein kinase-like (PK-like)"/>
    <property type="match status" value="1"/>
</dbReference>
<dbReference type="PROSITE" id="PS50011">
    <property type="entry name" value="PROTEIN_KINASE_DOM"/>
    <property type="match status" value="1"/>
</dbReference>
<dbReference type="PANTHER" id="PTHR10566:SF113">
    <property type="entry name" value="PROTEIN ACTIVITY OF BC1 COMPLEX KINASE 7, CHLOROPLASTIC"/>
    <property type="match status" value="1"/>
</dbReference>
<comment type="similarity">
    <text evidence="1">Belongs to the protein kinase superfamily. ADCK protein kinase family.</text>
</comment>
<evidence type="ECO:0000256" key="1">
    <source>
        <dbReference type="ARBA" id="ARBA00009670"/>
    </source>
</evidence>
<feature type="domain" description="Protein kinase" evidence="3">
    <location>
        <begin position="105"/>
        <end position="464"/>
    </location>
</feature>
<dbReference type="PANTHER" id="PTHR10566">
    <property type="entry name" value="CHAPERONE-ACTIVITY OF BC1 COMPLEX CABC1 -RELATED"/>
    <property type="match status" value="1"/>
</dbReference>
<comment type="caution">
    <text evidence="4">The sequence shown here is derived from an EMBL/GenBank/DDBJ whole genome shotgun (WGS) entry which is preliminary data.</text>
</comment>
<evidence type="ECO:0000256" key="2">
    <source>
        <dbReference type="SAM" id="Phobius"/>
    </source>
</evidence>
<dbReference type="Pfam" id="PF03109">
    <property type="entry name" value="ABC1"/>
    <property type="match status" value="1"/>
</dbReference>
<dbReference type="CDD" id="cd05121">
    <property type="entry name" value="ABC1_ADCK3-like"/>
    <property type="match status" value="1"/>
</dbReference>
<dbReference type="InterPro" id="IPR004147">
    <property type="entry name" value="ABC1_dom"/>
</dbReference>
<accession>A0A2D3WQ94</accession>
<dbReference type="InterPro" id="IPR011009">
    <property type="entry name" value="Kinase-like_dom_sf"/>
</dbReference>
<dbReference type="Proteomes" id="UP000228859">
    <property type="component" value="Unassembled WGS sequence"/>
</dbReference>
<dbReference type="Gene3D" id="1.10.510.10">
    <property type="entry name" value="Transferase(Phosphotransferase) domain 1"/>
    <property type="match status" value="1"/>
</dbReference>
<evidence type="ECO:0000313" key="4">
    <source>
        <dbReference type="EMBL" id="DAB38873.1"/>
    </source>
</evidence>
<name>A0A2D3WQ94_9BACT</name>
<dbReference type="InterPro" id="IPR050154">
    <property type="entry name" value="UbiB_kinase"/>
</dbReference>
<gene>
    <name evidence="4" type="ORF">CFH83_03935</name>
</gene>
<keyword evidence="2" id="KW-0472">Membrane</keyword>
<dbReference type="GO" id="GO:0004672">
    <property type="term" value="F:protein kinase activity"/>
    <property type="evidence" value="ECO:0007669"/>
    <property type="project" value="InterPro"/>
</dbReference>
<dbReference type="EMBL" id="DLUI01000059">
    <property type="protein sequence ID" value="DAB38873.1"/>
    <property type="molecule type" value="Genomic_DNA"/>
</dbReference>
<evidence type="ECO:0000313" key="5">
    <source>
        <dbReference type="Proteomes" id="UP000228859"/>
    </source>
</evidence>